<dbReference type="GO" id="GO:0008420">
    <property type="term" value="F:RNA polymerase II CTD heptapeptide repeat phosphatase activity"/>
    <property type="evidence" value="ECO:0007669"/>
    <property type="project" value="InterPro"/>
</dbReference>
<feature type="domain" description="FCP1 homology" evidence="18">
    <location>
        <begin position="133"/>
        <end position="381"/>
    </location>
</feature>
<evidence type="ECO:0000259" key="18">
    <source>
        <dbReference type="PROSITE" id="PS50969"/>
    </source>
</evidence>
<dbReference type="EC" id="3.1.3.16" evidence="5"/>
<feature type="domain" description="DRBM" evidence="17">
    <location>
        <begin position="839"/>
        <end position="909"/>
    </location>
</feature>
<comment type="cofactor">
    <cofactor evidence="2">
        <name>Co(2+)</name>
        <dbReference type="ChEBI" id="CHEBI:48828"/>
    </cofactor>
</comment>
<evidence type="ECO:0000256" key="16">
    <source>
        <dbReference type="SAM" id="MobiDB-lite"/>
    </source>
</evidence>
<evidence type="ECO:0000256" key="9">
    <source>
        <dbReference type="ARBA" id="ARBA00022884"/>
    </source>
</evidence>
<comment type="catalytic activity">
    <reaction evidence="14">
        <text>O-phospho-L-threonyl-[protein] + H2O = L-threonyl-[protein] + phosphate</text>
        <dbReference type="Rhea" id="RHEA:47004"/>
        <dbReference type="Rhea" id="RHEA-COMP:11060"/>
        <dbReference type="Rhea" id="RHEA-COMP:11605"/>
        <dbReference type="ChEBI" id="CHEBI:15377"/>
        <dbReference type="ChEBI" id="CHEBI:30013"/>
        <dbReference type="ChEBI" id="CHEBI:43474"/>
        <dbReference type="ChEBI" id="CHEBI:61977"/>
        <dbReference type="EC" id="3.1.3.16"/>
    </reaction>
</comment>
<evidence type="ECO:0000256" key="3">
    <source>
        <dbReference type="ARBA" id="ARBA00001946"/>
    </source>
</evidence>
<reference evidence="20" key="2">
    <citation type="submission" date="2022-03" db="EMBL/GenBank/DDBJ databases">
        <title>Draft title - Genomic analysis of global carrot germplasm unveils the trajectory of domestication and the origin of high carotenoid orange carrot.</title>
        <authorList>
            <person name="Iorizzo M."/>
            <person name="Ellison S."/>
            <person name="Senalik D."/>
            <person name="Macko-Podgorni A."/>
            <person name="Grzebelus D."/>
            <person name="Bostan H."/>
            <person name="Rolling W."/>
            <person name="Curaba J."/>
            <person name="Simon P."/>
        </authorList>
    </citation>
    <scope>NUCLEOTIDE SEQUENCE</scope>
    <source>
        <tissue evidence="20">Leaf</tissue>
    </source>
</reference>
<evidence type="ECO:0000256" key="13">
    <source>
        <dbReference type="ARBA" id="ARBA00047761"/>
    </source>
</evidence>
<protein>
    <recommendedName>
        <fullName evidence="5">protein-serine/threonine phosphatase</fullName>
        <ecNumber evidence="5">3.1.3.16</ecNumber>
    </recommendedName>
</protein>
<feature type="compositionally biased region" description="Low complexity" evidence="16">
    <location>
        <begin position="683"/>
        <end position="692"/>
    </location>
</feature>
<gene>
    <name evidence="19" type="ORF">DCAR_028109</name>
    <name evidence="20" type="ORF">DCAR_0831305</name>
</gene>
<evidence type="ECO:0000256" key="2">
    <source>
        <dbReference type="ARBA" id="ARBA00001941"/>
    </source>
</evidence>
<dbReference type="PANTHER" id="PTHR23081:SF0">
    <property type="entry name" value="RNA POLYMERASE II C-TERMINAL DOMAIN PHOSPHATASE-LIKE 1"/>
    <property type="match status" value="1"/>
</dbReference>
<evidence type="ECO:0000256" key="4">
    <source>
        <dbReference type="ARBA" id="ARBA00004123"/>
    </source>
</evidence>
<dbReference type="InterPro" id="IPR014720">
    <property type="entry name" value="dsRBD_dom"/>
</dbReference>
<evidence type="ECO:0000259" key="17">
    <source>
        <dbReference type="PROSITE" id="PS50137"/>
    </source>
</evidence>
<dbReference type="Gene3D" id="3.40.50.1000">
    <property type="entry name" value="HAD superfamily/HAD-like"/>
    <property type="match status" value="1"/>
</dbReference>
<dbReference type="GO" id="GO:0005634">
    <property type="term" value="C:nucleus"/>
    <property type="evidence" value="ECO:0007669"/>
    <property type="project" value="UniProtKB-SubCell"/>
</dbReference>
<comment type="cofactor">
    <cofactor evidence="1">
        <name>Mn(2+)</name>
        <dbReference type="ChEBI" id="CHEBI:29035"/>
    </cofactor>
</comment>
<accession>A0A175YLK2</accession>
<keyword evidence="10" id="KW-0805">Transcription regulation</keyword>
<dbReference type="SUPFAM" id="SSF54768">
    <property type="entry name" value="dsRNA-binding domain-like"/>
    <property type="match status" value="2"/>
</dbReference>
<evidence type="ECO:0000256" key="5">
    <source>
        <dbReference type="ARBA" id="ARBA00013081"/>
    </source>
</evidence>
<comment type="cofactor">
    <cofactor evidence="3">
        <name>Mg(2+)</name>
        <dbReference type="ChEBI" id="CHEBI:18420"/>
    </cofactor>
</comment>
<evidence type="ECO:0000256" key="12">
    <source>
        <dbReference type="ARBA" id="ARBA00023242"/>
    </source>
</evidence>
<dbReference type="GO" id="GO:0009755">
    <property type="term" value="P:hormone-mediated signaling pathway"/>
    <property type="evidence" value="ECO:0007669"/>
    <property type="project" value="UniProtKB-ARBA"/>
</dbReference>
<keyword evidence="7" id="KW-0479">Metal-binding</keyword>
<name>A0A175YLK2_DAUCS</name>
<dbReference type="SMART" id="SM00577">
    <property type="entry name" value="CPDc"/>
    <property type="match status" value="1"/>
</dbReference>
<dbReference type="InterPro" id="IPR039189">
    <property type="entry name" value="Fcp1"/>
</dbReference>
<dbReference type="KEGG" id="dcr:108197975"/>
<reference evidence="19" key="1">
    <citation type="journal article" date="2016" name="Nat. Genet.">
        <title>A high-quality carrot genome assembly provides new insights into carotenoid accumulation and asterid genome evolution.</title>
        <authorList>
            <person name="Iorizzo M."/>
            <person name="Ellison S."/>
            <person name="Senalik D."/>
            <person name="Zeng P."/>
            <person name="Satapoomin P."/>
            <person name="Huang J."/>
            <person name="Bowman M."/>
            <person name="Iovene M."/>
            <person name="Sanseverino W."/>
            <person name="Cavagnaro P."/>
            <person name="Yildiz M."/>
            <person name="Macko-Podgorni A."/>
            <person name="Moranska E."/>
            <person name="Grzebelus E."/>
            <person name="Grzebelus D."/>
            <person name="Ashrafi H."/>
            <person name="Zheng Z."/>
            <person name="Cheng S."/>
            <person name="Spooner D."/>
            <person name="Van Deynze A."/>
            <person name="Simon P."/>
        </authorList>
    </citation>
    <scope>NUCLEOTIDE SEQUENCE [LARGE SCALE GENOMIC DNA]</scope>
    <source>
        <tissue evidence="19">Leaf</tissue>
    </source>
</reference>
<evidence type="ECO:0000256" key="10">
    <source>
        <dbReference type="ARBA" id="ARBA00023015"/>
    </source>
</evidence>
<feature type="domain" description="DRBM" evidence="17">
    <location>
        <begin position="706"/>
        <end position="772"/>
    </location>
</feature>
<dbReference type="GO" id="GO:0045892">
    <property type="term" value="P:negative regulation of DNA-templated transcription"/>
    <property type="evidence" value="ECO:0007669"/>
    <property type="project" value="UniProtKB-ARBA"/>
</dbReference>
<dbReference type="PROSITE" id="PS50969">
    <property type="entry name" value="FCP1"/>
    <property type="match status" value="1"/>
</dbReference>
<dbReference type="InterPro" id="IPR004274">
    <property type="entry name" value="FCP1_dom"/>
</dbReference>
<dbReference type="Gene3D" id="3.30.160.20">
    <property type="match status" value="2"/>
</dbReference>
<dbReference type="FunFam" id="3.40.50.1000:FF:000035">
    <property type="entry name" value="RNA polymerase II C-terminal domain phosphatase-like 1"/>
    <property type="match status" value="1"/>
</dbReference>
<evidence type="ECO:0000256" key="8">
    <source>
        <dbReference type="ARBA" id="ARBA00022801"/>
    </source>
</evidence>
<dbReference type="GO" id="GO:0046872">
    <property type="term" value="F:metal ion binding"/>
    <property type="evidence" value="ECO:0007669"/>
    <property type="project" value="UniProtKB-KW"/>
</dbReference>
<dbReference type="STRING" id="79200.A0A175YLK2"/>
<dbReference type="OMA" id="EMEIYPP"/>
<dbReference type="OrthoDB" id="10249888at2759"/>
<evidence type="ECO:0000256" key="15">
    <source>
        <dbReference type="PROSITE-ProRule" id="PRU00266"/>
    </source>
</evidence>
<evidence type="ECO:0000256" key="14">
    <source>
        <dbReference type="ARBA" id="ARBA00048336"/>
    </source>
</evidence>
<keyword evidence="12" id="KW-0539">Nucleus</keyword>
<keyword evidence="8" id="KW-0378">Hydrolase</keyword>
<dbReference type="PROSITE" id="PS50137">
    <property type="entry name" value="DS_RBD"/>
    <property type="match status" value="2"/>
</dbReference>
<evidence type="ECO:0000313" key="19">
    <source>
        <dbReference type="EMBL" id="KZM84469.1"/>
    </source>
</evidence>
<dbReference type="PANTHER" id="PTHR23081">
    <property type="entry name" value="RNA POLYMERASE II CTD PHOSPHATASE"/>
    <property type="match status" value="1"/>
</dbReference>
<proteinExistence type="predicted"/>
<feature type="region of interest" description="Disordered" evidence="16">
    <location>
        <begin position="525"/>
        <end position="548"/>
    </location>
</feature>
<dbReference type="Proteomes" id="UP000077755">
    <property type="component" value="Chromosome 8"/>
</dbReference>
<comment type="subcellular location">
    <subcellularLocation>
        <location evidence="4">Nucleus</location>
    </subcellularLocation>
</comment>
<dbReference type="Pfam" id="PF00035">
    <property type="entry name" value="dsrm"/>
    <property type="match status" value="2"/>
</dbReference>
<keyword evidence="11" id="KW-0804">Transcription</keyword>
<evidence type="ECO:0000256" key="11">
    <source>
        <dbReference type="ARBA" id="ARBA00023163"/>
    </source>
</evidence>
<dbReference type="Pfam" id="PF03031">
    <property type="entry name" value="NIF"/>
    <property type="match status" value="1"/>
</dbReference>
<dbReference type="InterPro" id="IPR036412">
    <property type="entry name" value="HAD-like_sf"/>
</dbReference>
<sequence>MYNSSSSVVVYEGEKLIGEVDAVYVDENDVVLEEIRISHLSNPSERCTPLAVLHSIANNGVCFKLECKSQFLYSQLNLMHSTCLRDNKTAVMPLGDTELHLVAMVSRQNEKQCPCFWGFKITKGLYDSCLVMLNLRCLGIVFDLDETLIVANTMRSFEDRIEALQRKVNSDSDPQRVSGMLAEIKRYQEDKLVLKQYAENDQVFENGKVIKTQAEVIQALSESHQPMVRPIIRLQDKNVILTRINPLIRDTSVLVRLRPAWEDLRSYLIARGRKRFEVFVCTMAERDYALEMWRLLDPESKLINTKEILERIVCVKPGLKKSLFNVFQNGNCNPNLALVIDDRLKVWDEKDQPRVHVVPAFAPYYAPQAEANNAVPVLCVARNVACNVRGGFFKDFDEGTLQRILEVKFEDDVKDIPLPPDVSNYLISEDDASTLNGNKDSLSFDGMADIEVERRLKDETSASPAVLPMVTTADPRLVPHVVYPPVMNLAPTMPTMLGQVMPVPSKSLPQVPSILKSVNQVGLSETNLQNSPAREEGEVPESELDPDTRRRLLILQHGQDIREPPIEPKFPIRPTSLQVSVPQVQGRGNWFPAEEKMSPRQLNPSVPVPPKEFPLNLELPPVDKQQPRHPPFVHKVDNSPPSDMVFNSEGQMMPKEVLQRDERLRPSPTLSTYPSFPGEEVSLARSSSSNRNLDSEPGRIEKFAETPVKALQDIAFKCRTKVEFRSALVPSMVLQFQVEVWFAGERICAATGSTRKEAQRQAAEESLLSLAEKYISHINPTTGHGDGNRFLSSNGNGFIGDVNSVGYQQLQEESPTFQYGLGPSRVTDPRLEGSKNLMGSVSELKELCMMEGLAFSFHPQPQFSTNMGQHNEVYAQVEVDGQVLGKGSGLTWDEAKLQAADKALGSLRSMNGQFSYKRQGSPRSLQGMPNKRFKPEFPRFLQRVSSSSRYPKNAYPMP</sequence>
<evidence type="ECO:0000256" key="6">
    <source>
        <dbReference type="ARBA" id="ARBA00022473"/>
    </source>
</evidence>
<keyword evidence="6" id="KW-0217">Developmental protein</keyword>
<evidence type="ECO:0000313" key="20">
    <source>
        <dbReference type="EMBL" id="WOH11812.1"/>
    </source>
</evidence>
<dbReference type="SMART" id="SM00358">
    <property type="entry name" value="DSRM"/>
    <property type="match status" value="2"/>
</dbReference>
<evidence type="ECO:0000256" key="7">
    <source>
        <dbReference type="ARBA" id="ARBA00022723"/>
    </source>
</evidence>
<dbReference type="EMBL" id="LNRQ01000008">
    <property type="protein sequence ID" value="KZM84469.1"/>
    <property type="molecule type" value="Genomic_DNA"/>
</dbReference>
<dbReference type="Gramene" id="KZM84469">
    <property type="protein sequence ID" value="KZM84469"/>
    <property type="gene ID" value="DCAR_028109"/>
</dbReference>
<organism evidence="19">
    <name type="scientific">Daucus carota subsp. sativus</name>
    <name type="common">Carrot</name>
    <dbReference type="NCBI Taxonomy" id="79200"/>
    <lineage>
        <taxon>Eukaryota</taxon>
        <taxon>Viridiplantae</taxon>
        <taxon>Streptophyta</taxon>
        <taxon>Embryophyta</taxon>
        <taxon>Tracheophyta</taxon>
        <taxon>Spermatophyta</taxon>
        <taxon>Magnoliopsida</taxon>
        <taxon>eudicotyledons</taxon>
        <taxon>Gunneridae</taxon>
        <taxon>Pentapetalae</taxon>
        <taxon>asterids</taxon>
        <taxon>campanulids</taxon>
        <taxon>Apiales</taxon>
        <taxon>Apiaceae</taxon>
        <taxon>Apioideae</taxon>
        <taxon>Scandiceae</taxon>
        <taxon>Daucinae</taxon>
        <taxon>Daucus</taxon>
        <taxon>Daucus sect. Daucus</taxon>
    </lineage>
</organism>
<keyword evidence="9 15" id="KW-0694">RNA-binding</keyword>
<dbReference type="SUPFAM" id="SSF56784">
    <property type="entry name" value="HAD-like"/>
    <property type="match status" value="1"/>
</dbReference>
<dbReference type="EMBL" id="CP093350">
    <property type="protein sequence ID" value="WOH11812.1"/>
    <property type="molecule type" value="Genomic_DNA"/>
</dbReference>
<feature type="region of interest" description="Disordered" evidence="16">
    <location>
        <begin position="665"/>
        <end position="698"/>
    </location>
</feature>
<dbReference type="GO" id="GO:0003723">
    <property type="term" value="F:RNA binding"/>
    <property type="evidence" value="ECO:0007669"/>
    <property type="project" value="UniProtKB-UniRule"/>
</dbReference>
<comment type="catalytic activity">
    <reaction evidence="13">
        <text>O-phospho-L-seryl-[protein] + H2O = L-seryl-[protein] + phosphate</text>
        <dbReference type="Rhea" id="RHEA:20629"/>
        <dbReference type="Rhea" id="RHEA-COMP:9863"/>
        <dbReference type="Rhea" id="RHEA-COMP:11604"/>
        <dbReference type="ChEBI" id="CHEBI:15377"/>
        <dbReference type="ChEBI" id="CHEBI:29999"/>
        <dbReference type="ChEBI" id="CHEBI:43474"/>
        <dbReference type="ChEBI" id="CHEBI:83421"/>
        <dbReference type="EC" id="3.1.3.16"/>
    </reaction>
</comment>
<dbReference type="FunFam" id="3.30.160.20:FF:000035">
    <property type="entry name" value="RNA polymerase II C-terminal domain phosphatase-like 2"/>
    <property type="match status" value="1"/>
</dbReference>
<dbReference type="InterPro" id="IPR023214">
    <property type="entry name" value="HAD_sf"/>
</dbReference>
<evidence type="ECO:0000313" key="21">
    <source>
        <dbReference type="Proteomes" id="UP000077755"/>
    </source>
</evidence>
<evidence type="ECO:0000256" key="1">
    <source>
        <dbReference type="ARBA" id="ARBA00001936"/>
    </source>
</evidence>
<keyword evidence="21" id="KW-1185">Reference proteome</keyword>
<dbReference type="AlphaFoldDB" id="A0A175YLK2"/>